<dbReference type="InterPro" id="IPR026906">
    <property type="entry name" value="LRR_5"/>
</dbReference>
<organism evidence="1 2">
    <name type="scientific">Tritrichomonas musculus</name>
    <dbReference type="NCBI Taxonomy" id="1915356"/>
    <lineage>
        <taxon>Eukaryota</taxon>
        <taxon>Metamonada</taxon>
        <taxon>Parabasalia</taxon>
        <taxon>Tritrichomonadida</taxon>
        <taxon>Tritrichomonadidae</taxon>
        <taxon>Tritrichomonas</taxon>
    </lineage>
</organism>
<name>A0ABR2J2J0_9EUKA</name>
<gene>
    <name evidence="1" type="ORF">M9Y10_007542</name>
</gene>
<dbReference type="Proteomes" id="UP001470230">
    <property type="component" value="Unassembled WGS sequence"/>
</dbReference>
<evidence type="ECO:0000313" key="2">
    <source>
        <dbReference type="Proteomes" id="UP001470230"/>
    </source>
</evidence>
<evidence type="ECO:0000313" key="1">
    <source>
        <dbReference type="EMBL" id="KAK8871800.1"/>
    </source>
</evidence>
<keyword evidence="2" id="KW-1185">Reference proteome</keyword>
<evidence type="ECO:0008006" key="3">
    <source>
        <dbReference type="Google" id="ProtNLM"/>
    </source>
</evidence>
<dbReference type="Pfam" id="PF13306">
    <property type="entry name" value="LRR_5"/>
    <property type="match status" value="1"/>
</dbReference>
<accession>A0ABR2J2J0</accession>
<protein>
    <recommendedName>
        <fullName evidence="3">Leucine-rich repeat domain-containing protein</fullName>
    </recommendedName>
</protein>
<dbReference type="EMBL" id="JAPFFF010000013">
    <property type="protein sequence ID" value="KAK8871800.1"/>
    <property type="molecule type" value="Genomic_DNA"/>
</dbReference>
<dbReference type="InterPro" id="IPR032675">
    <property type="entry name" value="LRR_dom_sf"/>
</dbReference>
<dbReference type="Gene3D" id="3.80.10.10">
    <property type="entry name" value="Ribonuclease Inhibitor"/>
    <property type="match status" value="1"/>
</dbReference>
<reference evidence="1 2" key="1">
    <citation type="submission" date="2024-04" db="EMBL/GenBank/DDBJ databases">
        <title>Tritrichomonas musculus Genome.</title>
        <authorList>
            <person name="Alves-Ferreira E."/>
            <person name="Grigg M."/>
            <person name="Lorenzi H."/>
            <person name="Galac M."/>
        </authorList>
    </citation>
    <scope>NUCLEOTIDE SEQUENCE [LARGE SCALE GENOMIC DNA]</scope>
    <source>
        <strain evidence="1 2">EAF2021</strain>
    </source>
</reference>
<comment type="caution">
    <text evidence="1">The sequence shown here is derived from an EMBL/GenBank/DDBJ whole genome shotgun (WGS) entry which is preliminary data.</text>
</comment>
<sequence length="58" mass="6381">MSFKDCRSLRQILIPSSVTELGKKVFDGCSSLKLATISSSLKNGVKNAFPKNVDFIFN</sequence>
<proteinExistence type="predicted"/>